<proteinExistence type="predicted"/>
<dbReference type="EMBL" id="JACIDW010000018">
    <property type="protein sequence ID" value="MBB3966489.1"/>
    <property type="molecule type" value="Genomic_DNA"/>
</dbReference>
<accession>A0A7W6GD43</accession>
<dbReference type="GO" id="GO:0016787">
    <property type="term" value="F:hydrolase activity"/>
    <property type="evidence" value="ECO:0007669"/>
    <property type="project" value="UniProtKB-KW"/>
</dbReference>
<dbReference type="InterPro" id="IPR002716">
    <property type="entry name" value="PIN_dom"/>
</dbReference>
<feature type="domain" description="PIN" evidence="1">
    <location>
        <begin position="1"/>
        <end position="90"/>
    </location>
</feature>
<dbReference type="SUPFAM" id="SSF88723">
    <property type="entry name" value="PIN domain-like"/>
    <property type="match status" value="1"/>
</dbReference>
<dbReference type="AlphaFoldDB" id="A0A7W6GD43"/>
<dbReference type="EC" id="3.1.-.-" evidence="2"/>
<reference evidence="2 3" key="1">
    <citation type="submission" date="2020-08" db="EMBL/GenBank/DDBJ databases">
        <title>Genomic Encyclopedia of Type Strains, Phase IV (KMG-IV): sequencing the most valuable type-strain genomes for metagenomic binning, comparative biology and taxonomic classification.</title>
        <authorList>
            <person name="Goeker M."/>
        </authorList>
    </citation>
    <scope>NUCLEOTIDE SEQUENCE [LARGE SCALE GENOMIC DNA]</scope>
    <source>
        <strain evidence="2 3">DSM 26575</strain>
    </source>
</reference>
<keyword evidence="2" id="KW-0378">Hydrolase</keyword>
<evidence type="ECO:0000313" key="2">
    <source>
        <dbReference type="EMBL" id="MBB3966489.1"/>
    </source>
</evidence>
<keyword evidence="3" id="KW-1185">Reference proteome</keyword>
<evidence type="ECO:0000313" key="3">
    <source>
        <dbReference type="Proteomes" id="UP000582090"/>
    </source>
</evidence>
<evidence type="ECO:0000259" key="1">
    <source>
        <dbReference type="Pfam" id="PF01850"/>
    </source>
</evidence>
<dbReference type="Pfam" id="PF01850">
    <property type="entry name" value="PIN"/>
    <property type="match status" value="1"/>
</dbReference>
<protein>
    <submittedName>
        <fullName evidence="2">Ribonuclease VapC</fullName>
        <ecNumber evidence="2">3.1.-.-</ecNumber>
    </submittedName>
</protein>
<gene>
    <name evidence="2" type="ORF">GGQ67_004176</name>
</gene>
<comment type="caution">
    <text evidence="2">The sequence shown here is derived from an EMBL/GenBank/DDBJ whole genome shotgun (WGS) entry which is preliminary data.</text>
</comment>
<name>A0A7W6GD43_9HYPH</name>
<dbReference type="CDD" id="cd09871">
    <property type="entry name" value="PIN_MtVapC28-VapC30-like"/>
    <property type="match status" value="1"/>
</dbReference>
<dbReference type="Proteomes" id="UP000582090">
    <property type="component" value="Unassembled WGS sequence"/>
</dbReference>
<organism evidence="2 3">
    <name type="scientific">Rhizobium metallidurans</name>
    <dbReference type="NCBI Taxonomy" id="1265931"/>
    <lineage>
        <taxon>Bacteria</taxon>
        <taxon>Pseudomonadati</taxon>
        <taxon>Pseudomonadota</taxon>
        <taxon>Alphaproteobacteria</taxon>
        <taxon>Hyphomicrobiales</taxon>
        <taxon>Rhizobiaceae</taxon>
        <taxon>Rhizobium/Agrobacterium group</taxon>
        <taxon>Rhizobium</taxon>
    </lineage>
</organism>
<dbReference type="Gene3D" id="3.40.50.1010">
    <property type="entry name" value="5'-nuclease"/>
    <property type="match status" value="1"/>
</dbReference>
<sequence>MSAATVTEALIVAEGRGISADMRYIIETSVTEIVELTSNRAELAADAYRLWGKGFHPAYLNFGDCFSYATAKEFDCPLLYIGNDFSKTDVKSAIPRSTP</sequence>
<dbReference type="InterPro" id="IPR029060">
    <property type="entry name" value="PIN-like_dom_sf"/>
</dbReference>